<protein>
    <submittedName>
        <fullName evidence="9">ABC transporter permease</fullName>
    </submittedName>
</protein>
<keyword evidence="2" id="KW-1003">Cell membrane</keyword>
<organism evidence="9 10">
    <name type="scientific">Mucilaginibacter calamicampi</name>
    <dbReference type="NCBI Taxonomy" id="1302352"/>
    <lineage>
        <taxon>Bacteria</taxon>
        <taxon>Pseudomonadati</taxon>
        <taxon>Bacteroidota</taxon>
        <taxon>Sphingobacteriia</taxon>
        <taxon>Sphingobacteriales</taxon>
        <taxon>Sphingobacteriaceae</taxon>
        <taxon>Mucilaginibacter</taxon>
    </lineage>
</organism>
<keyword evidence="5 6" id="KW-0472">Membrane</keyword>
<evidence type="ECO:0000256" key="2">
    <source>
        <dbReference type="ARBA" id="ARBA00022475"/>
    </source>
</evidence>
<dbReference type="PANTHER" id="PTHR30572:SF18">
    <property type="entry name" value="ABC-TYPE MACROLIDE FAMILY EXPORT SYSTEM PERMEASE COMPONENT 2"/>
    <property type="match status" value="1"/>
</dbReference>
<feature type="transmembrane region" description="Helical" evidence="6">
    <location>
        <begin position="424"/>
        <end position="447"/>
    </location>
</feature>
<dbReference type="EMBL" id="JBHTHU010000009">
    <property type="protein sequence ID" value="MFD0750981.1"/>
    <property type="molecule type" value="Genomic_DNA"/>
</dbReference>
<feature type="transmembrane region" description="Helical" evidence="6">
    <location>
        <begin position="767"/>
        <end position="787"/>
    </location>
</feature>
<dbReference type="InterPro" id="IPR050250">
    <property type="entry name" value="Macrolide_Exporter_MacB"/>
</dbReference>
<dbReference type="InterPro" id="IPR025857">
    <property type="entry name" value="MacB_PCD"/>
</dbReference>
<proteinExistence type="predicted"/>
<evidence type="ECO:0000259" key="8">
    <source>
        <dbReference type="Pfam" id="PF12704"/>
    </source>
</evidence>
<evidence type="ECO:0000256" key="4">
    <source>
        <dbReference type="ARBA" id="ARBA00022989"/>
    </source>
</evidence>
<feature type="transmembrane region" description="Helical" evidence="6">
    <location>
        <begin position="337"/>
        <end position="359"/>
    </location>
</feature>
<reference evidence="10" key="1">
    <citation type="journal article" date="2019" name="Int. J. Syst. Evol. Microbiol.">
        <title>The Global Catalogue of Microorganisms (GCM) 10K type strain sequencing project: providing services to taxonomists for standard genome sequencing and annotation.</title>
        <authorList>
            <consortium name="The Broad Institute Genomics Platform"/>
            <consortium name="The Broad Institute Genome Sequencing Center for Infectious Disease"/>
            <person name="Wu L."/>
            <person name="Ma J."/>
        </authorList>
    </citation>
    <scope>NUCLEOTIDE SEQUENCE [LARGE SCALE GENOMIC DNA]</scope>
    <source>
        <strain evidence="10">CCUG 63418</strain>
    </source>
</reference>
<comment type="subcellular location">
    <subcellularLocation>
        <location evidence="1">Cell membrane</location>
        <topology evidence="1">Multi-pass membrane protein</topology>
    </subcellularLocation>
</comment>
<name>A0ABW2YXY5_9SPHI</name>
<evidence type="ECO:0000256" key="6">
    <source>
        <dbReference type="SAM" id="Phobius"/>
    </source>
</evidence>
<evidence type="ECO:0000256" key="5">
    <source>
        <dbReference type="ARBA" id="ARBA00023136"/>
    </source>
</evidence>
<feature type="transmembrane region" description="Helical" evidence="6">
    <location>
        <begin position="21"/>
        <end position="42"/>
    </location>
</feature>
<evidence type="ECO:0000256" key="1">
    <source>
        <dbReference type="ARBA" id="ARBA00004651"/>
    </source>
</evidence>
<keyword evidence="4 6" id="KW-1133">Transmembrane helix</keyword>
<dbReference type="RefSeq" id="WP_377100737.1">
    <property type="nucleotide sequence ID" value="NZ_JBHTHU010000009.1"/>
</dbReference>
<feature type="domain" description="ABC3 transporter permease C-terminal" evidence="7">
    <location>
        <begin position="686"/>
        <end position="797"/>
    </location>
</feature>
<feature type="transmembrane region" description="Helical" evidence="6">
    <location>
        <begin position="683"/>
        <end position="707"/>
    </location>
</feature>
<dbReference type="InterPro" id="IPR003838">
    <property type="entry name" value="ABC3_permease_C"/>
</dbReference>
<dbReference type="Pfam" id="PF02687">
    <property type="entry name" value="FtsX"/>
    <property type="match status" value="2"/>
</dbReference>
<evidence type="ECO:0000313" key="9">
    <source>
        <dbReference type="EMBL" id="MFD0750981.1"/>
    </source>
</evidence>
<gene>
    <name evidence="9" type="ORF">ACFQZS_12570</name>
</gene>
<keyword evidence="10" id="KW-1185">Reference proteome</keyword>
<dbReference type="Proteomes" id="UP001596958">
    <property type="component" value="Unassembled WGS sequence"/>
</dbReference>
<comment type="caution">
    <text evidence="9">The sequence shown here is derived from an EMBL/GenBank/DDBJ whole genome shotgun (WGS) entry which is preliminary data.</text>
</comment>
<accession>A0ABW2YXY5</accession>
<sequence>MIKNYIKIAWRNLLKNKGYSALNIGGLAVGMAVALLIGLWIYDELSFNKYHKNYDRIAKVMMNRNSNGQSFTDFSLPRPLEFELRNKYGSSFKNIVMSRWTEGHILSVGDKKISQAGRFMQPGAPEMLTLQMVKGSWTGLKDPHSIMLSSSTATALFGDENPVDKTLRIDNQMDVKVTGVYQDLPANVEEFQNLQFLSTWDLLMANNKWMDAAKDQWGNSSFLMYVQLQPNTTFDGVSAMIKNAKQDNVSAEDRKFNFQVFLNPMSRWHLYSEWKNGINTGGRIQYVWMFGIICVFVLLLACINFMNLSTAHSEKRAREVGVRKAIGSMRSQLIKQFLCESFLIVFIAFILAILLVIALLPWFNGVSDKEMSMVWSNGYFWIISLVFIVFTGLVSGSYPAFYLSSFNPVQVLKGTLRAGRFASLPRRVLVVLQFTVSVVLIIGTIIVSRQIQYAKARPVGYSREGLMAIQIKSPDLFQRYNVLARELKNAGVATEISRTSSPTTAIWSNNDGVIWPNKSPDKVEGFGTIWITHDYGKTVGWDFAAGRDYSTAFTSDSISRASDSSTVHSIVVNEAAVKYMELKNPVGEVIRWGNYPFRIIGVIKDMVMESPYDPVKQTMYLVNFDEANSYIHIRINPKMSPGEAVAKTESIFKKLVPSVPFDYKFVDTEYARKFAAEERIGKIASFFAALAIFISCLGLFGLASFVAEKRTKEIGIRKVLGATLYTLWKMLSKEFVVLVMVASLIATPVAYYFLHNWLQNYEYRTPISWWVFAIAIGGSMVITLLTVSFQTIKATLTNPVKSLRSE</sequence>
<feature type="transmembrane region" description="Helical" evidence="6">
    <location>
        <begin position="286"/>
        <end position="308"/>
    </location>
</feature>
<feature type="transmembrane region" description="Helical" evidence="6">
    <location>
        <begin position="379"/>
        <end position="403"/>
    </location>
</feature>
<feature type="transmembrane region" description="Helical" evidence="6">
    <location>
        <begin position="735"/>
        <end position="755"/>
    </location>
</feature>
<dbReference type="Pfam" id="PF12704">
    <property type="entry name" value="MacB_PCD"/>
    <property type="match status" value="2"/>
</dbReference>
<evidence type="ECO:0000313" key="10">
    <source>
        <dbReference type="Proteomes" id="UP001596958"/>
    </source>
</evidence>
<evidence type="ECO:0000259" key="7">
    <source>
        <dbReference type="Pfam" id="PF02687"/>
    </source>
</evidence>
<dbReference type="PANTHER" id="PTHR30572">
    <property type="entry name" value="MEMBRANE COMPONENT OF TRANSPORTER-RELATED"/>
    <property type="match status" value="1"/>
</dbReference>
<feature type="domain" description="MacB-like periplasmic core" evidence="8">
    <location>
        <begin position="20"/>
        <end position="243"/>
    </location>
</feature>
<feature type="domain" description="ABC3 transporter permease C-terminal" evidence="7">
    <location>
        <begin position="292"/>
        <end position="408"/>
    </location>
</feature>
<feature type="domain" description="MacB-like periplasmic core" evidence="8">
    <location>
        <begin position="435"/>
        <end position="649"/>
    </location>
</feature>
<evidence type="ECO:0000256" key="3">
    <source>
        <dbReference type="ARBA" id="ARBA00022692"/>
    </source>
</evidence>
<keyword evidence="3 6" id="KW-0812">Transmembrane</keyword>